<gene>
    <name evidence="2" type="ORF">CK203_038105</name>
</gene>
<dbReference type="EMBL" id="QGNW01000254">
    <property type="protein sequence ID" value="RVW81327.1"/>
    <property type="molecule type" value="Genomic_DNA"/>
</dbReference>
<name>A0A438HA45_VITVI</name>
<evidence type="ECO:0000313" key="2">
    <source>
        <dbReference type="EMBL" id="RVW81327.1"/>
    </source>
</evidence>
<evidence type="ECO:0000313" key="3">
    <source>
        <dbReference type="Proteomes" id="UP000288805"/>
    </source>
</evidence>
<evidence type="ECO:0000256" key="1">
    <source>
        <dbReference type="SAM" id="MobiDB-lite"/>
    </source>
</evidence>
<comment type="caution">
    <text evidence="2">The sequence shown here is derived from an EMBL/GenBank/DDBJ whole genome shotgun (WGS) entry which is preliminary data.</text>
</comment>
<reference evidence="2 3" key="1">
    <citation type="journal article" date="2018" name="PLoS Genet.">
        <title>Population sequencing reveals clonal diversity and ancestral inbreeding in the grapevine cultivar Chardonnay.</title>
        <authorList>
            <person name="Roach M.J."/>
            <person name="Johnson D.L."/>
            <person name="Bohlmann J."/>
            <person name="van Vuuren H.J."/>
            <person name="Jones S.J."/>
            <person name="Pretorius I.S."/>
            <person name="Schmidt S.A."/>
            <person name="Borneman A.R."/>
        </authorList>
    </citation>
    <scope>NUCLEOTIDE SEQUENCE [LARGE SCALE GENOMIC DNA]</scope>
    <source>
        <strain evidence="3">cv. Chardonnay</strain>
        <tissue evidence="2">Leaf</tissue>
    </source>
</reference>
<dbReference type="AlphaFoldDB" id="A0A438HA45"/>
<organism evidence="2 3">
    <name type="scientific">Vitis vinifera</name>
    <name type="common">Grape</name>
    <dbReference type="NCBI Taxonomy" id="29760"/>
    <lineage>
        <taxon>Eukaryota</taxon>
        <taxon>Viridiplantae</taxon>
        <taxon>Streptophyta</taxon>
        <taxon>Embryophyta</taxon>
        <taxon>Tracheophyta</taxon>
        <taxon>Spermatophyta</taxon>
        <taxon>Magnoliopsida</taxon>
        <taxon>eudicotyledons</taxon>
        <taxon>Gunneridae</taxon>
        <taxon>Pentapetalae</taxon>
        <taxon>rosids</taxon>
        <taxon>Vitales</taxon>
        <taxon>Vitaceae</taxon>
        <taxon>Viteae</taxon>
        <taxon>Vitis</taxon>
    </lineage>
</organism>
<accession>A0A438HA45</accession>
<feature type="compositionally biased region" description="Polar residues" evidence="1">
    <location>
        <begin position="255"/>
        <end position="270"/>
    </location>
</feature>
<sequence length="431" mass="49245">MQVLLQETRRLREENNVLRIQVSSEPQHYQRMQDPCHNQEAPFSLEATHPSRRMKHGLMKPRCTLVRSDERKVQALLESRPSDNVRKYLKYLMQCARVWDPKHPTKTGLIPPYRWRHTPNPQTGLFHRDMPPTHPCRGTYAQPGISKISALCRTSKCKKNETLREFMKRFEQAVLQVELYSMDAVLEISNGAYAQGPPSSSPSPKNLIHPWTIYSTCSKATRSFKAPNHHRSSNRGQDEQRPPLISNASHHVIRKTSSYNSRSTQLQMARTSKIEPFRRDRNKKCAYHKDHGHTTETCRSLHYMVGDLLKAGHLKQYIRTAPKGEESSHGQGPRAPTAPVRAVINYIHGGSLDDEYSSKRKRQRLLWAATVREHISSIRLGLASGSIHPIDGTIVFPCCGSCPSAAATSRCSHPNIRGWRLRREKNPSQPR</sequence>
<dbReference type="Proteomes" id="UP000288805">
    <property type="component" value="Unassembled WGS sequence"/>
</dbReference>
<feature type="region of interest" description="Disordered" evidence="1">
    <location>
        <begin position="223"/>
        <end position="270"/>
    </location>
</feature>
<protein>
    <recommendedName>
        <fullName evidence="4">Retrotransposon gag domain-containing protein</fullName>
    </recommendedName>
</protein>
<evidence type="ECO:0008006" key="4">
    <source>
        <dbReference type="Google" id="ProtNLM"/>
    </source>
</evidence>
<proteinExistence type="predicted"/>